<feature type="transmembrane region" description="Helical" evidence="7">
    <location>
        <begin position="12"/>
        <end position="38"/>
    </location>
</feature>
<feature type="domain" description="Peptidase S26" evidence="8">
    <location>
        <begin position="25"/>
        <end position="100"/>
    </location>
</feature>
<comment type="subcellular location">
    <subcellularLocation>
        <location evidence="1">Membrane</location>
    </subcellularLocation>
</comment>
<evidence type="ECO:0000256" key="3">
    <source>
        <dbReference type="ARBA" id="ARBA00022989"/>
    </source>
</evidence>
<evidence type="ECO:0000313" key="10">
    <source>
        <dbReference type="Proteomes" id="UP000199004"/>
    </source>
</evidence>
<evidence type="ECO:0000256" key="5">
    <source>
        <dbReference type="NCBIfam" id="TIGR02228"/>
    </source>
</evidence>
<dbReference type="PANTHER" id="PTHR10806:SF6">
    <property type="entry name" value="SIGNAL PEPTIDASE COMPLEX CATALYTIC SUBUNIT SEC11"/>
    <property type="match status" value="1"/>
</dbReference>
<dbReference type="GO" id="GO:0016020">
    <property type="term" value="C:membrane"/>
    <property type="evidence" value="ECO:0007669"/>
    <property type="project" value="UniProtKB-SubCell"/>
</dbReference>
<dbReference type="Pfam" id="PF10502">
    <property type="entry name" value="Peptidase_S26"/>
    <property type="match status" value="1"/>
</dbReference>
<gene>
    <name evidence="9" type="ORF">SAMN05192576_3376</name>
</gene>
<keyword evidence="2 7" id="KW-0812">Transmembrane</keyword>
<sequence length="203" mass="21868">MSATSKMTLPAPLRWAGLVLAWVVMISMVVILLAALIIPRVAGATPYVIETGSMKPGMPPGTLIVVRPVDPEAIAAGDVITYQIKSGDPTVVTHRVVAVGFDGTGEVRWQTQGDANEAVDQNWVLPVQVQGEQWYTIPYVGYLTSFVTGQQREALTLLVGVSLLGYALAMFRGARRDRRARPEAEPQPQSQPESVPASVDVMS</sequence>
<dbReference type="OrthoDB" id="3178064at2"/>
<organism evidence="9 10">
    <name type="scientific">Nocardioides szechwanensis</name>
    <dbReference type="NCBI Taxonomy" id="1005944"/>
    <lineage>
        <taxon>Bacteria</taxon>
        <taxon>Bacillati</taxon>
        <taxon>Actinomycetota</taxon>
        <taxon>Actinomycetes</taxon>
        <taxon>Propionibacteriales</taxon>
        <taxon>Nocardioidaceae</taxon>
        <taxon>Nocardioides</taxon>
    </lineage>
</organism>
<dbReference type="AlphaFoldDB" id="A0A1H0GXH1"/>
<dbReference type="GO" id="GO:0009003">
    <property type="term" value="F:signal peptidase activity"/>
    <property type="evidence" value="ECO:0007669"/>
    <property type="project" value="UniProtKB-EC"/>
</dbReference>
<dbReference type="InterPro" id="IPR001733">
    <property type="entry name" value="Peptidase_S26B"/>
</dbReference>
<dbReference type="RefSeq" id="WP_091025984.1">
    <property type="nucleotide sequence ID" value="NZ_BKAE01000008.1"/>
</dbReference>
<evidence type="ECO:0000256" key="4">
    <source>
        <dbReference type="ARBA" id="ARBA00023136"/>
    </source>
</evidence>
<keyword evidence="4 7" id="KW-0472">Membrane</keyword>
<dbReference type="InterPro" id="IPR036286">
    <property type="entry name" value="LexA/Signal_pep-like_sf"/>
</dbReference>
<feature type="transmembrane region" description="Helical" evidence="7">
    <location>
        <begin position="154"/>
        <end position="171"/>
    </location>
</feature>
<dbReference type="NCBIfam" id="TIGR02228">
    <property type="entry name" value="sigpep_I_arch"/>
    <property type="match status" value="1"/>
</dbReference>
<dbReference type="CDD" id="cd06530">
    <property type="entry name" value="S26_SPase_I"/>
    <property type="match status" value="1"/>
</dbReference>
<protein>
    <recommendedName>
        <fullName evidence="5">Signal peptidase I</fullName>
        <ecNumber evidence="5">3.4.21.89</ecNumber>
    </recommendedName>
</protein>
<dbReference type="InterPro" id="IPR019533">
    <property type="entry name" value="Peptidase_S26"/>
</dbReference>
<dbReference type="SUPFAM" id="SSF51306">
    <property type="entry name" value="LexA/Signal peptidase"/>
    <property type="match status" value="1"/>
</dbReference>
<evidence type="ECO:0000256" key="7">
    <source>
        <dbReference type="SAM" id="Phobius"/>
    </source>
</evidence>
<dbReference type="GO" id="GO:0004252">
    <property type="term" value="F:serine-type endopeptidase activity"/>
    <property type="evidence" value="ECO:0007669"/>
    <property type="project" value="UniProtKB-UniRule"/>
</dbReference>
<feature type="region of interest" description="Disordered" evidence="6">
    <location>
        <begin position="177"/>
        <end position="203"/>
    </location>
</feature>
<dbReference type="GO" id="GO:0006465">
    <property type="term" value="P:signal peptide processing"/>
    <property type="evidence" value="ECO:0007669"/>
    <property type="project" value="UniProtKB-UniRule"/>
</dbReference>
<dbReference type="PANTHER" id="PTHR10806">
    <property type="entry name" value="SIGNAL PEPTIDASE COMPLEX CATALYTIC SUBUNIT SEC11"/>
    <property type="match status" value="1"/>
</dbReference>
<accession>A0A1H0GXH1</accession>
<reference evidence="9 10" key="1">
    <citation type="submission" date="2016-10" db="EMBL/GenBank/DDBJ databases">
        <authorList>
            <person name="de Groot N.N."/>
        </authorList>
    </citation>
    <scope>NUCLEOTIDE SEQUENCE [LARGE SCALE GENOMIC DNA]</scope>
    <source>
        <strain evidence="9 10">CGMCC 1.11147</strain>
    </source>
</reference>
<keyword evidence="3 7" id="KW-1133">Transmembrane helix</keyword>
<dbReference type="STRING" id="1005944.SAMN05192576_3376"/>
<proteinExistence type="predicted"/>
<evidence type="ECO:0000256" key="2">
    <source>
        <dbReference type="ARBA" id="ARBA00022692"/>
    </source>
</evidence>
<evidence type="ECO:0000259" key="8">
    <source>
        <dbReference type="Pfam" id="PF10502"/>
    </source>
</evidence>
<name>A0A1H0GXH1_9ACTN</name>
<evidence type="ECO:0000256" key="6">
    <source>
        <dbReference type="SAM" id="MobiDB-lite"/>
    </source>
</evidence>
<dbReference type="EMBL" id="FNIC01000006">
    <property type="protein sequence ID" value="SDO11494.1"/>
    <property type="molecule type" value="Genomic_DNA"/>
</dbReference>
<feature type="compositionally biased region" description="Low complexity" evidence="6">
    <location>
        <begin position="186"/>
        <end position="203"/>
    </location>
</feature>
<dbReference type="Proteomes" id="UP000199004">
    <property type="component" value="Unassembled WGS sequence"/>
</dbReference>
<evidence type="ECO:0000256" key="1">
    <source>
        <dbReference type="ARBA" id="ARBA00004370"/>
    </source>
</evidence>
<dbReference type="EC" id="3.4.21.89" evidence="5"/>
<evidence type="ECO:0000313" key="9">
    <source>
        <dbReference type="EMBL" id="SDO11494.1"/>
    </source>
</evidence>
<keyword evidence="10" id="KW-1185">Reference proteome</keyword>